<dbReference type="InterPro" id="IPR029066">
    <property type="entry name" value="PLP-binding_barrel"/>
</dbReference>
<proteinExistence type="inferred from homology"/>
<dbReference type="Gene3D" id="3.20.20.10">
    <property type="entry name" value="Alanine racemase"/>
    <property type="match status" value="1"/>
</dbReference>
<gene>
    <name evidence="5" type="ORF">H8S02_05405</name>
</gene>
<dbReference type="InterPro" id="IPR001608">
    <property type="entry name" value="Ala_racemase_N"/>
</dbReference>
<evidence type="ECO:0000256" key="1">
    <source>
        <dbReference type="ARBA" id="ARBA00022898"/>
    </source>
</evidence>
<keyword evidence="6" id="KW-1185">Reference proteome</keyword>
<comment type="function">
    <text evidence="2">Pyridoxal 5'-phosphate (PLP)-binding protein, which is involved in PLP homeostasis.</text>
</comment>
<comment type="similarity">
    <text evidence="2 3">Belongs to the pyridoxal phosphate-binding protein YggS/PROSC family.</text>
</comment>
<reference evidence="5 6" key="1">
    <citation type="submission" date="2020-08" db="EMBL/GenBank/DDBJ databases">
        <title>Genome public.</title>
        <authorList>
            <person name="Liu C."/>
            <person name="Sun Q."/>
        </authorList>
    </citation>
    <scope>NUCLEOTIDE SEQUENCE [LARGE SCALE GENOMIC DNA]</scope>
    <source>
        <strain evidence="5 6">M2</strain>
    </source>
</reference>
<feature type="modified residue" description="N6-(pyridoxal phosphate)lysine" evidence="2">
    <location>
        <position position="41"/>
    </location>
</feature>
<evidence type="ECO:0000256" key="2">
    <source>
        <dbReference type="HAMAP-Rule" id="MF_02087"/>
    </source>
</evidence>
<dbReference type="CDD" id="cd00635">
    <property type="entry name" value="PLPDE_III_YBL036c_like"/>
    <property type="match status" value="1"/>
</dbReference>
<dbReference type="PANTHER" id="PTHR10146">
    <property type="entry name" value="PROLINE SYNTHETASE CO-TRANSCRIBED BACTERIAL HOMOLOG PROTEIN"/>
    <property type="match status" value="1"/>
</dbReference>
<sequence>MTEQERNELHERIAQVKERVARAAEKAGKKPEDIILVAASKMNNAERVQEAIRAGIEVCGENRVQELLEKYEQNAYEGADLQFIGTLQTNKVKFLVGKVSLIQSVGSVHLGEAIAKEAAKHGIRQDILLEVNIGREQAKSGIDPDELLDAIDTLRAKPSLHIRGLMAIPPVADAETKNLRYFNEMRQVFVDILTKKYDNVDMDYLSMGMTNDFETAIACGANMVRIGTAIFGARPYQIVSP</sequence>
<evidence type="ECO:0000259" key="4">
    <source>
        <dbReference type="Pfam" id="PF01168"/>
    </source>
</evidence>
<keyword evidence="1 2" id="KW-0663">Pyridoxal phosphate</keyword>
<accession>A0ABR7GM42</accession>
<dbReference type="PANTHER" id="PTHR10146:SF14">
    <property type="entry name" value="PYRIDOXAL PHOSPHATE HOMEOSTASIS PROTEIN"/>
    <property type="match status" value="1"/>
</dbReference>
<dbReference type="NCBIfam" id="TIGR00044">
    <property type="entry name" value="YggS family pyridoxal phosphate-dependent enzyme"/>
    <property type="match status" value="1"/>
</dbReference>
<evidence type="ECO:0000313" key="5">
    <source>
        <dbReference type="EMBL" id="MBC5695382.1"/>
    </source>
</evidence>
<evidence type="ECO:0000313" key="6">
    <source>
        <dbReference type="Proteomes" id="UP000641741"/>
    </source>
</evidence>
<dbReference type="RefSeq" id="WP_186969653.1">
    <property type="nucleotide sequence ID" value="NZ_JACOPK010000004.1"/>
</dbReference>
<comment type="caution">
    <text evidence="5">The sequence shown here is derived from an EMBL/GenBank/DDBJ whole genome shotgun (WGS) entry which is preliminary data.</text>
</comment>
<protein>
    <recommendedName>
        <fullName evidence="2">Pyridoxal phosphate homeostasis protein</fullName>
        <shortName evidence="2">PLP homeostasis protein</shortName>
    </recommendedName>
</protein>
<dbReference type="PIRSF" id="PIRSF004848">
    <property type="entry name" value="YBL036c_PLPDEIII"/>
    <property type="match status" value="1"/>
</dbReference>
<name>A0ABR7GM42_9FIRM</name>
<dbReference type="InterPro" id="IPR011078">
    <property type="entry name" value="PyrdxlP_homeostasis"/>
</dbReference>
<feature type="domain" description="Alanine racemase N-terminal" evidence="4">
    <location>
        <begin position="14"/>
        <end position="235"/>
    </location>
</feature>
<dbReference type="SUPFAM" id="SSF51419">
    <property type="entry name" value="PLP-binding barrel"/>
    <property type="match status" value="1"/>
</dbReference>
<dbReference type="EMBL" id="JACOPK010000004">
    <property type="protein sequence ID" value="MBC5695382.1"/>
    <property type="molecule type" value="Genomic_DNA"/>
</dbReference>
<organism evidence="5 6">
    <name type="scientific">Agathobaculum hominis</name>
    <dbReference type="NCBI Taxonomy" id="2763014"/>
    <lineage>
        <taxon>Bacteria</taxon>
        <taxon>Bacillati</taxon>
        <taxon>Bacillota</taxon>
        <taxon>Clostridia</taxon>
        <taxon>Eubacteriales</taxon>
        <taxon>Butyricicoccaceae</taxon>
        <taxon>Agathobaculum</taxon>
    </lineage>
</organism>
<evidence type="ECO:0000256" key="3">
    <source>
        <dbReference type="RuleBase" id="RU004514"/>
    </source>
</evidence>
<dbReference type="Pfam" id="PF01168">
    <property type="entry name" value="Ala_racemase_N"/>
    <property type="match status" value="1"/>
</dbReference>
<dbReference type="Proteomes" id="UP000641741">
    <property type="component" value="Unassembled WGS sequence"/>
</dbReference>
<dbReference type="HAMAP" id="MF_02087">
    <property type="entry name" value="PLP_homeostasis"/>
    <property type="match status" value="1"/>
</dbReference>